<dbReference type="AlphaFoldDB" id="A0A2P6MVP7"/>
<feature type="region of interest" description="Disordered" evidence="1">
    <location>
        <begin position="108"/>
        <end position="141"/>
    </location>
</feature>
<evidence type="ECO:0000313" key="2">
    <source>
        <dbReference type="EMBL" id="PRP75777.1"/>
    </source>
</evidence>
<gene>
    <name evidence="2" type="ORF">PROFUN_08771</name>
</gene>
<evidence type="ECO:0000256" key="1">
    <source>
        <dbReference type="SAM" id="MobiDB-lite"/>
    </source>
</evidence>
<keyword evidence="3" id="KW-1185">Reference proteome</keyword>
<dbReference type="InParanoid" id="A0A2P6MVP7"/>
<organism evidence="2 3">
    <name type="scientific">Planoprotostelium fungivorum</name>
    <dbReference type="NCBI Taxonomy" id="1890364"/>
    <lineage>
        <taxon>Eukaryota</taxon>
        <taxon>Amoebozoa</taxon>
        <taxon>Evosea</taxon>
        <taxon>Variosea</taxon>
        <taxon>Cavosteliida</taxon>
        <taxon>Cavosteliaceae</taxon>
        <taxon>Planoprotostelium</taxon>
    </lineage>
</organism>
<protein>
    <submittedName>
        <fullName evidence="2">Uncharacterized protein</fullName>
    </submittedName>
</protein>
<dbReference type="Proteomes" id="UP000241769">
    <property type="component" value="Unassembled WGS sequence"/>
</dbReference>
<sequence>MLRAATMGLNQHNGRPKKQFLWYKIPYSGLRNSAYVQQFGDLDKYPFVYFLSNQLAPPGMKIQHLHKGIREYVSRNPADLKDYLDEISAETKYLSTIQIGEEREWSRCKKEHRNEKGTNRMQKQDDVFRASAGRDAKGIGK</sequence>
<comment type="caution">
    <text evidence="2">The sequence shown here is derived from an EMBL/GenBank/DDBJ whole genome shotgun (WGS) entry which is preliminary data.</text>
</comment>
<name>A0A2P6MVP7_9EUKA</name>
<dbReference type="EMBL" id="MDYQ01000362">
    <property type="protein sequence ID" value="PRP75777.1"/>
    <property type="molecule type" value="Genomic_DNA"/>
</dbReference>
<proteinExistence type="predicted"/>
<reference evidence="2 3" key="1">
    <citation type="journal article" date="2018" name="Genome Biol. Evol.">
        <title>Multiple Roots of Fruiting Body Formation in Amoebozoa.</title>
        <authorList>
            <person name="Hillmann F."/>
            <person name="Forbes G."/>
            <person name="Novohradska S."/>
            <person name="Ferling I."/>
            <person name="Riege K."/>
            <person name="Groth M."/>
            <person name="Westermann M."/>
            <person name="Marz M."/>
            <person name="Spaller T."/>
            <person name="Winckler T."/>
            <person name="Schaap P."/>
            <person name="Glockner G."/>
        </authorList>
    </citation>
    <scope>NUCLEOTIDE SEQUENCE [LARGE SCALE GENOMIC DNA]</scope>
    <source>
        <strain evidence="2 3">Jena</strain>
    </source>
</reference>
<accession>A0A2P6MVP7</accession>
<evidence type="ECO:0000313" key="3">
    <source>
        <dbReference type="Proteomes" id="UP000241769"/>
    </source>
</evidence>